<evidence type="ECO:0000313" key="1">
    <source>
        <dbReference type="EMBL" id="KAG5576037.1"/>
    </source>
</evidence>
<accession>A0A9J5WKX3</accession>
<dbReference type="AlphaFoldDB" id="A0A9J5WKX3"/>
<keyword evidence="2" id="KW-1185">Reference proteome</keyword>
<sequence length="60" mass="7199">MDHKLMVSRKERRIKARYLVLTLIELLDIKVKINLTCFIIRHMQQILVHNKNGHDPPYGF</sequence>
<dbReference type="Proteomes" id="UP000824120">
    <property type="component" value="Chromosome 11"/>
</dbReference>
<reference evidence="1 2" key="1">
    <citation type="submission" date="2020-09" db="EMBL/GenBank/DDBJ databases">
        <title>De no assembly of potato wild relative species, Solanum commersonii.</title>
        <authorList>
            <person name="Cho K."/>
        </authorList>
    </citation>
    <scope>NUCLEOTIDE SEQUENCE [LARGE SCALE GENOMIC DNA]</scope>
    <source>
        <strain evidence="1">LZ3.2</strain>
        <tissue evidence="1">Leaf</tissue>
    </source>
</reference>
<comment type="caution">
    <text evidence="1">The sequence shown here is derived from an EMBL/GenBank/DDBJ whole genome shotgun (WGS) entry which is preliminary data.</text>
</comment>
<evidence type="ECO:0000313" key="2">
    <source>
        <dbReference type="Proteomes" id="UP000824120"/>
    </source>
</evidence>
<organism evidence="1 2">
    <name type="scientific">Solanum commersonii</name>
    <name type="common">Commerson's wild potato</name>
    <name type="synonym">Commerson's nightshade</name>
    <dbReference type="NCBI Taxonomy" id="4109"/>
    <lineage>
        <taxon>Eukaryota</taxon>
        <taxon>Viridiplantae</taxon>
        <taxon>Streptophyta</taxon>
        <taxon>Embryophyta</taxon>
        <taxon>Tracheophyta</taxon>
        <taxon>Spermatophyta</taxon>
        <taxon>Magnoliopsida</taxon>
        <taxon>eudicotyledons</taxon>
        <taxon>Gunneridae</taxon>
        <taxon>Pentapetalae</taxon>
        <taxon>asterids</taxon>
        <taxon>lamiids</taxon>
        <taxon>Solanales</taxon>
        <taxon>Solanaceae</taxon>
        <taxon>Solanoideae</taxon>
        <taxon>Solaneae</taxon>
        <taxon>Solanum</taxon>
    </lineage>
</organism>
<gene>
    <name evidence="1" type="ORF">H5410_056171</name>
</gene>
<proteinExistence type="predicted"/>
<name>A0A9J5WKX3_SOLCO</name>
<protein>
    <submittedName>
        <fullName evidence="1">Uncharacterized protein</fullName>
    </submittedName>
</protein>
<dbReference type="EMBL" id="JACXVP010000011">
    <property type="protein sequence ID" value="KAG5576037.1"/>
    <property type="molecule type" value="Genomic_DNA"/>
</dbReference>